<dbReference type="GO" id="GO:0008193">
    <property type="term" value="F:tRNA guanylyltransferase activity"/>
    <property type="evidence" value="ECO:0007669"/>
    <property type="project" value="UniProtKB-EC"/>
</dbReference>
<evidence type="ECO:0000256" key="7">
    <source>
        <dbReference type="ARBA" id="ARBA00022695"/>
    </source>
</evidence>
<evidence type="ECO:0000256" key="8">
    <source>
        <dbReference type="ARBA" id="ARBA00022723"/>
    </source>
</evidence>
<comment type="similarity">
    <text evidence="2">Belongs to the tRNA(His) guanylyltransferase family.</text>
</comment>
<organism evidence="16">
    <name type="scientific">Dissoconium aciculare CBS 342.82</name>
    <dbReference type="NCBI Taxonomy" id="1314786"/>
    <lineage>
        <taxon>Eukaryota</taxon>
        <taxon>Fungi</taxon>
        <taxon>Dikarya</taxon>
        <taxon>Ascomycota</taxon>
        <taxon>Pezizomycotina</taxon>
        <taxon>Dothideomycetes</taxon>
        <taxon>Dothideomycetidae</taxon>
        <taxon>Mycosphaerellales</taxon>
        <taxon>Dissoconiaceae</taxon>
        <taxon>Dissoconium</taxon>
    </lineage>
</organism>
<keyword evidence="15" id="KW-1185">Reference proteome</keyword>
<keyword evidence="6" id="KW-0819">tRNA processing</keyword>
<keyword evidence="11" id="KW-0342">GTP-binding</keyword>
<evidence type="ECO:0000256" key="10">
    <source>
        <dbReference type="ARBA" id="ARBA00022842"/>
    </source>
</evidence>
<dbReference type="InterPro" id="IPR038469">
    <property type="entry name" value="tRNAHis_GuaTrfase_Thg1_sf"/>
</dbReference>
<sequence>MANTSFAYVRNFEQADIIPPSNFIVVRIDGRGFSKFSARCNFEKPNDIRALNLMNAAAAEVVRSFVDIVIAYGQSDEYSFVFGEETDLWERRSAKLATSVATQFTAEYCMQWNTYFPDQELGRPFPTFDGRCVAYPKRKILRDYLSWRQADCHINNLYNTTFWNMVCPTTQASILAAQLVKKETLR</sequence>
<dbReference type="GO" id="GO:0006400">
    <property type="term" value="P:tRNA modification"/>
    <property type="evidence" value="ECO:0007669"/>
    <property type="project" value="InterPro"/>
</dbReference>
<reference evidence="16" key="2">
    <citation type="submission" date="2020-04" db="EMBL/GenBank/DDBJ databases">
        <authorList>
            <consortium name="NCBI Genome Project"/>
        </authorList>
    </citation>
    <scope>NUCLEOTIDE SEQUENCE</scope>
    <source>
        <strain evidence="16">CBS 342.82</strain>
    </source>
</reference>
<dbReference type="PANTHER" id="PTHR12729:SF6">
    <property type="entry name" value="TRNA(HIS) GUANYLYLTRANSFERASE-RELATED"/>
    <property type="match status" value="1"/>
</dbReference>
<proteinExistence type="inferred from homology"/>
<protein>
    <recommendedName>
        <fullName evidence="4">tRNA(His) guanylyltransferase</fullName>
        <ecNumber evidence="3">2.7.7.79</ecNumber>
    </recommendedName>
    <alternativeName>
        <fullName evidence="12">tRNA-histidine guanylyltransferase</fullName>
    </alternativeName>
</protein>
<dbReference type="OrthoDB" id="62560at2759"/>
<dbReference type="GeneID" id="54361995"/>
<dbReference type="InterPro" id="IPR025845">
    <property type="entry name" value="Thg1_C_dom"/>
</dbReference>
<dbReference type="InterPro" id="IPR024956">
    <property type="entry name" value="tRNAHis_GuaTrfase_cat"/>
</dbReference>
<keyword evidence="8" id="KW-0479">Metal-binding</keyword>
<reference evidence="16" key="3">
    <citation type="submission" date="2025-08" db="UniProtKB">
        <authorList>
            <consortium name="RefSeq"/>
        </authorList>
    </citation>
    <scope>IDENTIFICATION</scope>
    <source>
        <strain evidence="16">CBS 342.82</strain>
    </source>
</reference>
<evidence type="ECO:0000256" key="11">
    <source>
        <dbReference type="ARBA" id="ARBA00023134"/>
    </source>
</evidence>
<keyword evidence="10" id="KW-0460">Magnesium</keyword>
<dbReference type="Pfam" id="PF04446">
    <property type="entry name" value="Thg1"/>
    <property type="match status" value="1"/>
</dbReference>
<evidence type="ECO:0000256" key="4">
    <source>
        <dbReference type="ARBA" id="ARBA00015443"/>
    </source>
</evidence>
<evidence type="ECO:0000256" key="2">
    <source>
        <dbReference type="ARBA" id="ARBA00010113"/>
    </source>
</evidence>
<gene>
    <name evidence="16" type="ORF">K489DRAFT_377624</name>
</gene>
<evidence type="ECO:0000256" key="12">
    <source>
        <dbReference type="ARBA" id="ARBA00032480"/>
    </source>
</evidence>
<feature type="domain" description="tRNAHis guanylyltransferase catalytic" evidence="13">
    <location>
        <begin position="7"/>
        <end position="136"/>
    </location>
</feature>
<dbReference type="GO" id="GO:0000287">
    <property type="term" value="F:magnesium ion binding"/>
    <property type="evidence" value="ECO:0007669"/>
    <property type="project" value="InterPro"/>
</dbReference>
<dbReference type="PANTHER" id="PTHR12729">
    <property type="entry name" value="TRNA(HIS) GUANYLYLTRANSFERASE-RELATED"/>
    <property type="match status" value="1"/>
</dbReference>
<keyword evidence="5" id="KW-0808">Transferase</keyword>
<evidence type="ECO:0000259" key="14">
    <source>
        <dbReference type="Pfam" id="PF14413"/>
    </source>
</evidence>
<evidence type="ECO:0000256" key="5">
    <source>
        <dbReference type="ARBA" id="ARBA00022679"/>
    </source>
</evidence>
<name>A0A6J3ME11_9PEZI</name>
<keyword evidence="9" id="KW-0547">Nucleotide-binding</keyword>
<dbReference type="RefSeq" id="XP_033462123.1">
    <property type="nucleotide sequence ID" value="XM_033604195.1"/>
</dbReference>
<evidence type="ECO:0000259" key="13">
    <source>
        <dbReference type="Pfam" id="PF04446"/>
    </source>
</evidence>
<reference evidence="16" key="1">
    <citation type="submission" date="2020-01" db="EMBL/GenBank/DDBJ databases">
        <authorList>
            <consortium name="DOE Joint Genome Institute"/>
            <person name="Haridas S."/>
            <person name="Albert R."/>
            <person name="Binder M."/>
            <person name="Bloem J."/>
            <person name="Labutti K."/>
            <person name="Salamov A."/>
            <person name="Andreopoulos B."/>
            <person name="Baker S.E."/>
            <person name="Barry K."/>
            <person name="Bills G."/>
            <person name="Bluhm B.H."/>
            <person name="Cannon C."/>
            <person name="Castanera R."/>
            <person name="Culley D.E."/>
            <person name="Daum C."/>
            <person name="Ezra D."/>
            <person name="Gonzalez J.B."/>
            <person name="Henrissat B."/>
            <person name="Kuo A."/>
            <person name="Liang C."/>
            <person name="Lipzen A."/>
            <person name="Lutzoni F."/>
            <person name="Magnuson J."/>
            <person name="Mondo S."/>
            <person name="Nolan M."/>
            <person name="Ohm R."/>
            <person name="Pangilinan J."/>
            <person name="Park H.-J."/>
            <person name="Ramirez L."/>
            <person name="Alfaro M."/>
            <person name="Sun H."/>
            <person name="Tritt A."/>
            <person name="Yoshinaga Y."/>
            <person name="Zwiers L.-H."/>
            <person name="Turgeon B.G."/>
            <person name="Goodwin S.B."/>
            <person name="Spatafora J.W."/>
            <person name="Crous P.W."/>
            <person name="Grigoriev I.V."/>
        </authorList>
    </citation>
    <scope>NUCLEOTIDE SEQUENCE</scope>
    <source>
        <strain evidence="16">CBS 342.82</strain>
    </source>
</reference>
<dbReference type="GO" id="GO:0005525">
    <property type="term" value="F:GTP binding"/>
    <property type="evidence" value="ECO:0007669"/>
    <property type="project" value="UniProtKB-KW"/>
</dbReference>
<evidence type="ECO:0000313" key="15">
    <source>
        <dbReference type="Proteomes" id="UP000504637"/>
    </source>
</evidence>
<evidence type="ECO:0000313" key="16">
    <source>
        <dbReference type="RefSeq" id="XP_033462123.1"/>
    </source>
</evidence>
<dbReference type="InterPro" id="IPR007537">
    <property type="entry name" value="tRNAHis_GuaTrfase_Thg1"/>
</dbReference>
<accession>A0A6J3ME11</accession>
<evidence type="ECO:0000256" key="9">
    <source>
        <dbReference type="ARBA" id="ARBA00022741"/>
    </source>
</evidence>
<keyword evidence="7 16" id="KW-0548">Nucleotidyltransferase</keyword>
<dbReference type="EC" id="2.7.7.79" evidence="3"/>
<evidence type="ECO:0000256" key="6">
    <source>
        <dbReference type="ARBA" id="ARBA00022694"/>
    </source>
</evidence>
<dbReference type="Pfam" id="PF14413">
    <property type="entry name" value="Thg1C"/>
    <property type="match status" value="1"/>
</dbReference>
<dbReference type="AlphaFoldDB" id="A0A6J3ME11"/>
<evidence type="ECO:0000256" key="1">
    <source>
        <dbReference type="ARBA" id="ARBA00001946"/>
    </source>
</evidence>
<comment type="cofactor">
    <cofactor evidence="1">
        <name>Mg(2+)</name>
        <dbReference type="ChEBI" id="CHEBI:18420"/>
    </cofactor>
</comment>
<dbReference type="Proteomes" id="UP000504637">
    <property type="component" value="Unplaced"/>
</dbReference>
<evidence type="ECO:0000256" key="3">
    <source>
        <dbReference type="ARBA" id="ARBA00012511"/>
    </source>
</evidence>
<feature type="domain" description="Thg1 C-terminal" evidence="14">
    <location>
        <begin position="140"/>
        <end position="174"/>
    </location>
</feature>
<dbReference type="Gene3D" id="3.30.70.3000">
    <property type="match status" value="1"/>
</dbReference>